<evidence type="ECO:0000313" key="2">
    <source>
        <dbReference type="EMBL" id="KFA68070.1"/>
    </source>
</evidence>
<protein>
    <recommendedName>
        <fullName evidence="1">AB hydrolase-1 domain-containing protein</fullName>
    </recommendedName>
</protein>
<dbReference type="Gene3D" id="3.40.50.1820">
    <property type="entry name" value="alpha/beta hydrolase"/>
    <property type="match status" value="1"/>
</dbReference>
<dbReference type="PANTHER" id="PTHR37017">
    <property type="entry name" value="AB HYDROLASE-1 DOMAIN-CONTAINING PROTEIN-RELATED"/>
    <property type="match status" value="1"/>
</dbReference>
<dbReference type="InterPro" id="IPR029058">
    <property type="entry name" value="AB_hydrolase_fold"/>
</dbReference>
<organism evidence="2 3">
    <name type="scientific">Stachybotrys chlorohalonatus (strain IBT 40285)</name>
    <dbReference type="NCBI Taxonomy" id="1283841"/>
    <lineage>
        <taxon>Eukaryota</taxon>
        <taxon>Fungi</taxon>
        <taxon>Dikarya</taxon>
        <taxon>Ascomycota</taxon>
        <taxon>Pezizomycotina</taxon>
        <taxon>Sordariomycetes</taxon>
        <taxon>Hypocreomycetidae</taxon>
        <taxon>Hypocreales</taxon>
        <taxon>Stachybotryaceae</taxon>
        <taxon>Stachybotrys</taxon>
    </lineage>
</organism>
<dbReference type="InParanoid" id="A0A084QVT5"/>
<dbReference type="InterPro" id="IPR000073">
    <property type="entry name" value="AB_hydrolase_1"/>
</dbReference>
<dbReference type="AlphaFoldDB" id="A0A084QVT5"/>
<reference evidence="2 3" key="1">
    <citation type="journal article" date="2014" name="BMC Genomics">
        <title>Comparative genome sequencing reveals chemotype-specific gene clusters in the toxigenic black mold Stachybotrys.</title>
        <authorList>
            <person name="Semeiks J."/>
            <person name="Borek D."/>
            <person name="Otwinowski Z."/>
            <person name="Grishin N.V."/>
        </authorList>
    </citation>
    <scope>NUCLEOTIDE SEQUENCE [LARGE SCALE GENOMIC DNA]</scope>
    <source>
        <strain evidence="2 3">IBT 40285</strain>
    </source>
</reference>
<dbReference type="OMA" id="GIDMIER"/>
<dbReference type="PANTHER" id="PTHR37017:SF13">
    <property type="entry name" value="AB HYDROLASE-1 DOMAIN-CONTAINING PROTEIN"/>
    <property type="match status" value="1"/>
</dbReference>
<dbReference type="OrthoDB" id="408373at2759"/>
<dbReference type="InterPro" id="IPR052897">
    <property type="entry name" value="Sec-Metab_Biosynth_Hydrolase"/>
</dbReference>
<evidence type="ECO:0000313" key="3">
    <source>
        <dbReference type="Proteomes" id="UP000028524"/>
    </source>
</evidence>
<evidence type="ECO:0000259" key="1">
    <source>
        <dbReference type="Pfam" id="PF12697"/>
    </source>
</evidence>
<accession>A0A084QVT5</accession>
<gene>
    <name evidence="2" type="ORF">S40285_02580</name>
</gene>
<feature type="domain" description="AB hydrolase-1" evidence="1">
    <location>
        <begin position="7"/>
        <end position="245"/>
    </location>
</feature>
<dbReference type="SUPFAM" id="SSF53474">
    <property type="entry name" value="alpha/beta-Hydrolases"/>
    <property type="match status" value="1"/>
</dbReference>
<dbReference type="Pfam" id="PF12697">
    <property type="entry name" value="Abhydrolase_6"/>
    <property type="match status" value="1"/>
</dbReference>
<dbReference type="Proteomes" id="UP000028524">
    <property type="component" value="Unassembled WGS sequence"/>
</dbReference>
<keyword evidence="3" id="KW-1185">Reference proteome</keyword>
<sequence>MSLKPSVIFLPGSFTPADLYFPIRDAVTARGIDAHVLPLPTVRLGPHDKRPAPSMYDDAAAISSKVERLADEGKDVIVISSSYSGVPMTQSCKGLSKTERQNDGKKGGLVMLAYMPSTVPAIGQAATDILFDVSLGNQMPMDLVDDEWLSNTDHSVGANLVFSQLPAEKRLPLAQRSAQHSLVCFSDKTTFTGYKAPGVELAYLFCEKDLLVSPKNQQYGIDMMEKASGKKVAVTKVPGDHAPVFSVKDHVIEWVIGLTESQPY</sequence>
<name>A0A084QVT5_STAC4</name>
<dbReference type="EMBL" id="KL660000">
    <property type="protein sequence ID" value="KFA68070.1"/>
    <property type="molecule type" value="Genomic_DNA"/>
</dbReference>
<proteinExistence type="predicted"/>
<dbReference type="HOGENOM" id="CLU_046066_1_0_1"/>